<evidence type="ECO:0000313" key="2">
    <source>
        <dbReference type="Proteomes" id="UP000053144"/>
    </source>
</evidence>
<gene>
    <name evidence="1" type="ORF">LR48_Vigan10g079500</name>
</gene>
<sequence length="168" mass="18277">MARRRNRTARWMARGLESAICLAIFRVGVYHANDEFAAGELAHVIGTKLMAESSVRLGRDLATAPVRLKIPPKVLVTKRRRLLFGRLRPLTAVPGGATEADGRTRFGGCLYAGSDPQRGTISQRCSQWRQWLTEENPGGDAAASSCWSSLIRRSDSSRLSAPLVASAG</sequence>
<dbReference type="EMBL" id="CM003380">
    <property type="protein sequence ID" value="KOM54903.1"/>
    <property type="molecule type" value="Genomic_DNA"/>
</dbReference>
<evidence type="ECO:0000313" key="1">
    <source>
        <dbReference type="EMBL" id="KOM54903.1"/>
    </source>
</evidence>
<dbReference type="AlphaFoldDB" id="A0A0L9VIS9"/>
<dbReference type="Gramene" id="KOM54903">
    <property type="protein sequence ID" value="KOM54903"/>
    <property type="gene ID" value="LR48_Vigan10g079500"/>
</dbReference>
<proteinExistence type="predicted"/>
<organism evidence="1 2">
    <name type="scientific">Phaseolus angularis</name>
    <name type="common">Azuki bean</name>
    <name type="synonym">Vigna angularis</name>
    <dbReference type="NCBI Taxonomy" id="3914"/>
    <lineage>
        <taxon>Eukaryota</taxon>
        <taxon>Viridiplantae</taxon>
        <taxon>Streptophyta</taxon>
        <taxon>Embryophyta</taxon>
        <taxon>Tracheophyta</taxon>
        <taxon>Spermatophyta</taxon>
        <taxon>Magnoliopsida</taxon>
        <taxon>eudicotyledons</taxon>
        <taxon>Gunneridae</taxon>
        <taxon>Pentapetalae</taxon>
        <taxon>rosids</taxon>
        <taxon>fabids</taxon>
        <taxon>Fabales</taxon>
        <taxon>Fabaceae</taxon>
        <taxon>Papilionoideae</taxon>
        <taxon>50 kb inversion clade</taxon>
        <taxon>NPAAA clade</taxon>
        <taxon>indigoferoid/millettioid clade</taxon>
        <taxon>Phaseoleae</taxon>
        <taxon>Vigna</taxon>
    </lineage>
</organism>
<dbReference type="Proteomes" id="UP000053144">
    <property type="component" value="Chromosome 10"/>
</dbReference>
<protein>
    <submittedName>
        <fullName evidence="1">Uncharacterized protein</fullName>
    </submittedName>
</protein>
<reference evidence="2" key="1">
    <citation type="journal article" date="2015" name="Proc. Natl. Acad. Sci. U.S.A.">
        <title>Genome sequencing of adzuki bean (Vigna angularis) provides insight into high starch and low fat accumulation and domestication.</title>
        <authorList>
            <person name="Yang K."/>
            <person name="Tian Z."/>
            <person name="Chen C."/>
            <person name="Luo L."/>
            <person name="Zhao B."/>
            <person name="Wang Z."/>
            <person name="Yu L."/>
            <person name="Li Y."/>
            <person name="Sun Y."/>
            <person name="Li W."/>
            <person name="Chen Y."/>
            <person name="Li Y."/>
            <person name="Zhang Y."/>
            <person name="Ai D."/>
            <person name="Zhao J."/>
            <person name="Shang C."/>
            <person name="Ma Y."/>
            <person name="Wu B."/>
            <person name="Wang M."/>
            <person name="Gao L."/>
            <person name="Sun D."/>
            <person name="Zhang P."/>
            <person name="Guo F."/>
            <person name="Wang W."/>
            <person name="Li Y."/>
            <person name="Wang J."/>
            <person name="Varshney R.K."/>
            <person name="Wang J."/>
            <person name="Ling H.Q."/>
            <person name="Wan P."/>
        </authorList>
    </citation>
    <scope>NUCLEOTIDE SEQUENCE</scope>
    <source>
        <strain evidence="2">cv. Jingnong 6</strain>
    </source>
</reference>
<accession>A0A0L9VIS9</accession>
<name>A0A0L9VIS9_PHAAN</name>